<protein>
    <submittedName>
        <fullName evidence="2">Uncharacterized protein</fullName>
    </submittedName>
</protein>
<dbReference type="OrthoDB" id="3037028at2759"/>
<keyword evidence="1" id="KW-1133">Transmembrane helix</keyword>
<keyword evidence="1" id="KW-0812">Transmembrane</keyword>
<evidence type="ECO:0000256" key="1">
    <source>
        <dbReference type="SAM" id="Phobius"/>
    </source>
</evidence>
<sequence>MLNDWESHFSQPKLEFYGLYHVLGALCLYVIGVQNLVVEVDAHYIKGTFHGLDRLSHRPNQPGDSPLGPEEDEDIFEDWVDCMHGFMHIIQPLVPAPSPPPFVLALTGARVSSEEEGAENEEDHFAELRV</sequence>
<accession>A0A9P7FXM6</accession>
<feature type="transmembrane region" description="Helical" evidence="1">
    <location>
        <begin position="20"/>
        <end position="38"/>
    </location>
</feature>
<organism evidence="2 3">
    <name type="scientific">Asterophora parasitica</name>
    <dbReference type="NCBI Taxonomy" id="117018"/>
    <lineage>
        <taxon>Eukaryota</taxon>
        <taxon>Fungi</taxon>
        <taxon>Dikarya</taxon>
        <taxon>Basidiomycota</taxon>
        <taxon>Agaricomycotina</taxon>
        <taxon>Agaricomycetes</taxon>
        <taxon>Agaricomycetidae</taxon>
        <taxon>Agaricales</taxon>
        <taxon>Tricholomatineae</taxon>
        <taxon>Lyophyllaceae</taxon>
        <taxon>Asterophora</taxon>
    </lineage>
</organism>
<dbReference type="EMBL" id="JABCKV010000741">
    <property type="protein sequence ID" value="KAG5640427.1"/>
    <property type="molecule type" value="Genomic_DNA"/>
</dbReference>
<comment type="caution">
    <text evidence="2">The sequence shown here is derived from an EMBL/GenBank/DDBJ whole genome shotgun (WGS) entry which is preliminary data.</text>
</comment>
<gene>
    <name evidence="2" type="ORF">DXG03_008698</name>
</gene>
<evidence type="ECO:0000313" key="2">
    <source>
        <dbReference type="EMBL" id="KAG5640427.1"/>
    </source>
</evidence>
<name>A0A9P7FXM6_9AGAR</name>
<reference evidence="2" key="2">
    <citation type="submission" date="2021-10" db="EMBL/GenBank/DDBJ databases">
        <title>Phylogenomics reveals ancestral predisposition of the termite-cultivated fungus Termitomyces towards a domesticated lifestyle.</title>
        <authorList>
            <person name="Auxier B."/>
            <person name="Grum-Grzhimaylo A."/>
            <person name="Cardenas M.E."/>
            <person name="Lodge J.D."/>
            <person name="Laessoe T."/>
            <person name="Pedersen O."/>
            <person name="Smith M.E."/>
            <person name="Kuyper T.W."/>
            <person name="Franco-Molano E.A."/>
            <person name="Baroni T.J."/>
            <person name="Aanen D.K."/>
        </authorList>
    </citation>
    <scope>NUCLEOTIDE SEQUENCE</scope>
    <source>
        <strain evidence="2">AP01</strain>
        <tissue evidence="2">Mycelium</tissue>
    </source>
</reference>
<dbReference type="Proteomes" id="UP000775547">
    <property type="component" value="Unassembled WGS sequence"/>
</dbReference>
<proteinExistence type="predicted"/>
<keyword evidence="3" id="KW-1185">Reference proteome</keyword>
<reference evidence="2" key="1">
    <citation type="submission" date="2020-07" db="EMBL/GenBank/DDBJ databases">
        <authorList>
            <person name="Nieuwenhuis M."/>
            <person name="Van De Peppel L.J.J."/>
        </authorList>
    </citation>
    <scope>NUCLEOTIDE SEQUENCE</scope>
    <source>
        <strain evidence="2">AP01</strain>
        <tissue evidence="2">Mycelium</tissue>
    </source>
</reference>
<dbReference type="AlphaFoldDB" id="A0A9P7FXM6"/>
<keyword evidence="1" id="KW-0472">Membrane</keyword>
<evidence type="ECO:0000313" key="3">
    <source>
        <dbReference type="Proteomes" id="UP000775547"/>
    </source>
</evidence>